<evidence type="ECO:0000313" key="1">
    <source>
        <dbReference type="EMBL" id="KFB71692.1"/>
    </source>
</evidence>
<dbReference type="AlphaFoldDB" id="A0A080LT73"/>
<sequence length="32" mass="3666">MEVTTADRGDSLYSRTFERRVTEGHIRAANII</sequence>
<organism evidence="1 2">
    <name type="scientific">Candidatus Accumulibacter phosphatis</name>
    <dbReference type="NCBI Taxonomy" id="327160"/>
    <lineage>
        <taxon>Bacteria</taxon>
        <taxon>Pseudomonadati</taxon>
        <taxon>Pseudomonadota</taxon>
        <taxon>Betaproteobacteria</taxon>
        <taxon>Candidatus Accumulibacter</taxon>
    </lineage>
</organism>
<proteinExistence type="predicted"/>
<dbReference type="Proteomes" id="UP000020077">
    <property type="component" value="Unassembled WGS sequence"/>
</dbReference>
<dbReference type="EMBL" id="JDVG02000505">
    <property type="protein sequence ID" value="KFB71692.1"/>
    <property type="molecule type" value="Genomic_DNA"/>
</dbReference>
<protein>
    <submittedName>
        <fullName evidence="1">Uncharacterized protein</fullName>
    </submittedName>
</protein>
<comment type="caution">
    <text evidence="1">The sequence shown here is derived from an EMBL/GenBank/DDBJ whole genome shotgun (WGS) entry which is preliminary data.</text>
</comment>
<evidence type="ECO:0000313" key="2">
    <source>
        <dbReference type="Proteomes" id="UP000020077"/>
    </source>
</evidence>
<name>A0A080LT73_9PROT</name>
<accession>A0A080LT73</accession>
<gene>
    <name evidence="1" type="ORF">AW09_003147</name>
</gene>
<reference evidence="1 2" key="1">
    <citation type="submission" date="2014-02" db="EMBL/GenBank/DDBJ databases">
        <title>Expanding our view of genomic diversity in Candidatus Accumulibacter clades.</title>
        <authorList>
            <person name="Skennerton C.T."/>
            <person name="Barr J.J."/>
            <person name="Slater F.R."/>
            <person name="Bond P.L."/>
            <person name="Tyson G.W."/>
        </authorList>
    </citation>
    <scope>NUCLEOTIDE SEQUENCE [LARGE SCALE GENOMIC DNA]</scope>
    <source>
        <strain evidence="2">BA-91</strain>
    </source>
</reference>